<dbReference type="eggNOG" id="ENOG5031B8K">
    <property type="taxonomic scope" value="Bacteria"/>
</dbReference>
<dbReference type="HOGENOM" id="CLU_128258_1_0_6"/>
<protein>
    <submittedName>
        <fullName evidence="3">Predicted lipoprotein</fullName>
    </submittedName>
</protein>
<reference evidence="3 4" key="2">
    <citation type="journal article" date="2005" name="Proteomics">
        <title>Global detection and characterization of hypothetical proteins in Shewanella oneidensis MR-1 using LC-MS based proteomics.</title>
        <authorList>
            <person name="Elias D.A."/>
            <person name="Monroe M.E."/>
            <person name="Marshall M.J."/>
            <person name="Romine M.F."/>
            <person name="Belieav A.S."/>
            <person name="Fredrickson J.K."/>
            <person name="Anderson G.A."/>
            <person name="Smith R.D."/>
            <person name="Lipton M.S."/>
        </authorList>
    </citation>
    <scope>NUCLEOTIDE SEQUENCE [LARGE SCALE GENOMIC DNA]</scope>
    <source>
        <strain evidence="4">ATCC 700550 / JCM 31522 / CIP 106686 / LMG 19005 / NCIMB 14063 / MR-1</strain>
    </source>
</reference>
<keyword evidence="4" id="KW-1185">Reference proteome</keyword>
<evidence type="ECO:0000256" key="2">
    <source>
        <dbReference type="SAM" id="SignalP"/>
    </source>
</evidence>
<dbReference type="PaxDb" id="211586-SO_4764"/>
<accession>K4PTW9</accession>
<evidence type="ECO:0000313" key="3">
    <source>
        <dbReference type="EMBL" id="AFV73512.1"/>
    </source>
</evidence>
<dbReference type="BioCyc" id="SONE211586:G1GMP-446-MONOMER"/>
<dbReference type="AlphaFoldDB" id="K4PTW9"/>
<dbReference type="InterPro" id="IPR025294">
    <property type="entry name" value="DUF4156"/>
</dbReference>
<reference evidence="3 4" key="3">
    <citation type="journal article" date="2008" name="Appl. Environ. Microbiol.">
        <title>Identification of mobile elements and pseudogenes in the Shewanella oneidensis MR-1 genome.</title>
        <authorList>
            <person name="Romine M.F."/>
            <person name="Carlson T.S."/>
            <person name="Norbeck A.D."/>
            <person name="McCue L.A."/>
            <person name="Lipton M.S."/>
        </authorList>
    </citation>
    <scope>NUCLEOTIDE SEQUENCE [LARGE SCALE GENOMIC DNA]</scope>
    <source>
        <strain evidence="4">ATCC 700550 / JCM 31522 / CIP 106686 / LMG 19005 / NCIMB 14063 / MR-1</strain>
    </source>
</reference>
<evidence type="ECO:0000256" key="1">
    <source>
        <dbReference type="SAM" id="MobiDB-lite"/>
    </source>
</evidence>
<sequence length="137" mass="15270">MKHLRLFTLLTLMTLGLSGCITFPTAESSHVKVIWNNPAALNNCVHKGTIFGSEGHFYDYWLHSDQDMVWGTLNEMRIKAHKLNADTVYLYENFGFLSSVTLMGNAYDCSQVPLIDKPASEPDAATNSSEISEAPKQ</sequence>
<proteinExistence type="predicted"/>
<name>K4PTW9_SHEON</name>
<dbReference type="RefSeq" id="WP_011070821.1">
    <property type="nucleotide sequence ID" value="NC_004347.2"/>
</dbReference>
<feature type="signal peptide" evidence="2">
    <location>
        <begin position="1"/>
        <end position="26"/>
    </location>
</feature>
<feature type="chain" id="PRO_5003879348" evidence="2">
    <location>
        <begin position="27"/>
        <end position="137"/>
    </location>
</feature>
<keyword evidence="2" id="KW-0732">Signal</keyword>
<dbReference type="EMBL" id="AE014299">
    <property type="protein sequence ID" value="AFV73512.1"/>
    <property type="molecule type" value="Genomic_DNA"/>
</dbReference>
<gene>
    <name evidence="3" type="ordered locus">SO_4764</name>
</gene>
<organism evidence="3 4">
    <name type="scientific">Shewanella oneidensis (strain ATCC 700550 / JCM 31522 / CIP 106686 / LMG 19005 / NCIMB 14063 / MR-1)</name>
    <dbReference type="NCBI Taxonomy" id="211586"/>
    <lineage>
        <taxon>Bacteria</taxon>
        <taxon>Pseudomonadati</taxon>
        <taxon>Pseudomonadota</taxon>
        <taxon>Gammaproteobacteria</taxon>
        <taxon>Alteromonadales</taxon>
        <taxon>Shewanellaceae</taxon>
        <taxon>Shewanella</taxon>
    </lineage>
</organism>
<evidence type="ECO:0000313" key="4">
    <source>
        <dbReference type="Proteomes" id="UP000008186"/>
    </source>
</evidence>
<dbReference type="Pfam" id="PF13698">
    <property type="entry name" value="DUF4156"/>
    <property type="match status" value="1"/>
</dbReference>
<dbReference type="PROSITE" id="PS51257">
    <property type="entry name" value="PROKAR_LIPOPROTEIN"/>
    <property type="match status" value="1"/>
</dbReference>
<dbReference type="Proteomes" id="UP000008186">
    <property type="component" value="Chromosome"/>
</dbReference>
<feature type="region of interest" description="Disordered" evidence="1">
    <location>
        <begin position="118"/>
        <end position="137"/>
    </location>
</feature>
<reference evidence="3 4" key="1">
    <citation type="journal article" date="2002" name="Nat. Biotechnol.">
        <title>Genome sequence of the dissimilatory metal ion-reducing bacterium Shewanella oneidensis.</title>
        <authorList>
            <person name="Heidelberg J.F."/>
            <person name="Paulsen I.T."/>
            <person name="Nelson K.E."/>
            <person name="Gaidos E.J."/>
            <person name="Nelson W.C."/>
            <person name="Read T.D."/>
            <person name="Eisen J.A."/>
            <person name="Seshadri R."/>
            <person name="Ward N."/>
            <person name="Methe B."/>
            <person name="Clayton R.A."/>
            <person name="Meyer T."/>
            <person name="Tsapin A."/>
            <person name="Scott J."/>
            <person name="Beanan M."/>
            <person name="Brinkac L."/>
            <person name="Daugherty S."/>
            <person name="DeBoy R.T."/>
            <person name="Dodson R.J."/>
            <person name="Durkin A.S."/>
            <person name="Haft D.H."/>
            <person name="Kolonay J.F."/>
            <person name="Madupu R."/>
            <person name="Peterson J.D."/>
            <person name="Umayam L.A."/>
            <person name="White O."/>
            <person name="Wolf A.M."/>
            <person name="Vamathevan J."/>
            <person name="Weidman J."/>
            <person name="Impraim M."/>
            <person name="Lee K."/>
            <person name="Berry K."/>
            <person name="Lee C."/>
            <person name="Mueller J."/>
            <person name="Khouri H."/>
            <person name="Gill J."/>
            <person name="Utterback T.R."/>
            <person name="McDonald L.A."/>
            <person name="Feldblyum T.V."/>
            <person name="Smith H.O."/>
            <person name="Venter J.C."/>
            <person name="Nealson K.H."/>
            <person name="Fraser C.M."/>
        </authorList>
    </citation>
    <scope>NUCLEOTIDE SEQUENCE [LARGE SCALE GENOMIC DNA]</scope>
    <source>
        <strain evidence="4">ATCC 700550 / JCM 31522 / CIP 106686 / LMG 19005 / NCIMB 14063 / MR-1</strain>
    </source>
</reference>
<dbReference type="OrthoDB" id="6265533at2"/>
<keyword evidence="3" id="KW-0449">Lipoprotein</keyword>
<dbReference type="KEGG" id="son:SO_4764"/>
<reference evidence="3 4" key="4">
    <citation type="journal article" date="2011" name="BMC Genomics">
        <title>Genome-wide protein localization prediction strategies for gram negative bacteria.</title>
        <authorList>
            <person name="Romine M.F."/>
        </authorList>
    </citation>
    <scope>NUCLEOTIDE SEQUENCE [LARGE SCALE GENOMIC DNA]</scope>
    <source>
        <strain evidence="4">ATCC 700550 / JCM 31522 / CIP 106686 / LMG 19005 / NCIMB 14063 / MR-1</strain>
    </source>
</reference>